<sequence length="234" mass="26601">MTVAAQDVTRWFHSFRFPDGEQVAGIKTIETLEREETEIFRGDMSGRSLLDIGAWDGYFSYAAERRGAAEVLATDHFCWSGPGWGNKAGFDAAHARFGSKVRAIDVDPLDLDPEIHGRYDDVLLLGVLYHVTDPYRVLEKAAAMCSDHLVVETVTALRSLDIPAMRLYTELELNDDPTNFWALNIAAIRHLLTRFGFTRIEVLPADLENVTWRRRIGMLLGREQNRRAIVHAWR</sequence>
<keyword evidence="1" id="KW-0489">Methyltransferase</keyword>
<protein>
    <submittedName>
        <fullName evidence="1">Methyltransferase domain-containing protein</fullName>
    </submittedName>
</protein>
<dbReference type="RefSeq" id="WP_127744792.1">
    <property type="nucleotide sequence ID" value="NZ_SACN01000002.1"/>
</dbReference>
<keyword evidence="1" id="KW-0808">Transferase</keyword>
<reference evidence="1 2" key="1">
    <citation type="submission" date="2019-01" db="EMBL/GenBank/DDBJ databases">
        <authorList>
            <person name="Chen W.-M."/>
        </authorList>
    </citation>
    <scope>NUCLEOTIDE SEQUENCE [LARGE SCALE GENOMIC DNA]</scope>
    <source>
        <strain evidence="1 2">CCP-7</strain>
    </source>
</reference>
<comment type="caution">
    <text evidence="1">The sequence shown here is derived from an EMBL/GenBank/DDBJ whole genome shotgun (WGS) entry which is preliminary data.</text>
</comment>
<gene>
    <name evidence="1" type="ORF">EOD43_14600</name>
</gene>
<accession>A0A437LZJ9</accession>
<dbReference type="GO" id="GO:0032259">
    <property type="term" value="P:methylation"/>
    <property type="evidence" value="ECO:0007669"/>
    <property type="project" value="UniProtKB-KW"/>
</dbReference>
<dbReference type="AlphaFoldDB" id="A0A437LZJ9"/>
<dbReference type="Gene3D" id="3.40.50.150">
    <property type="entry name" value="Vaccinia Virus protein VP39"/>
    <property type="match status" value="1"/>
</dbReference>
<dbReference type="GO" id="GO:0008168">
    <property type="term" value="F:methyltransferase activity"/>
    <property type="evidence" value="ECO:0007669"/>
    <property type="project" value="UniProtKB-KW"/>
</dbReference>
<name>A0A437LZJ9_9SPHN</name>
<dbReference type="SUPFAM" id="SSF53335">
    <property type="entry name" value="S-adenosyl-L-methionine-dependent methyltransferases"/>
    <property type="match status" value="1"/>
</dbReference>
<dbReference type="OrthoDB" id="9765084at2"/>
<dbReference type="InterPro" id="IPR029063">
    <property type="entry name" value="SAM-dependent_MTases_sf"/>
</dbReference>
<organism evidence="1 2">
    <name type="scientific">Sphingomonas crocodyli</name>
    <dbReference type="NCBI Taxonomy" id="1979270"/>
    <lineage>
        <taxon>Bacteria</taxon>
        <taxon>Pseudomonadati</taxon>
        <taxon>Pseudomonadota</taxon>
        <taxon>Alphaproteobacteria</taxon>
        <taxon>Sphingomonadales</taxon>
        <taxon>Sphingomonadaceae</taxon>
        <taxon>Sphingomonas</taxon>
    </lineage>
</organism>
<dbReference type="Pfam" id="PF13489">
    <property type="entry name" value="Methyltransf_23"/>
    <property type="match status" value="1"/>
</dbReference>
<proteinExistence type="predicted"/>
<dbReference type="CDD" id="cd02440">
    <property type="entry name" value="AdoMet_MTases"/>
    <property type="match status" value="1"/>
</dbReference>
<dbReference type="EMBL" id="SACN01000002">
    <property type="protein sequence ID" value="RVT90776.1"/>
    <property type="molecule type" value="Genomic_DNA"/>
</dbReference>
<dbReference type="Proteomes" id="UP000282971">
    <property type="component" value="Unassembled WGS sequence"/>
</dbReference>
<evidence type="ECO:0000313" key="1">
    <source>
        <dbReference type="EMBL" id="RVT90776.1"/>
    </source>
</evidence>
<keyword evidence="2" id="KW-1185">Reference proteome</keyword>
<evidence type="ECO:0000313" key="2">
    <source>
        <dbReference type="Proteomes" id="UP000282971"/>
    </source>
</evidence>